<feature type="compositionally biased region" description="Polar residues" evidence="2">
    <location>
        <begin position="31"/>
        <end position="46"/>
    </location>
</feature>
<accession>A0A8H6RJB3</accession>
<reference evidence="3" key="1">
    <citation type="submission" date="2020-04" db="EMBL/GenBank/DDBJ databases">
        <title>Draft genome resource of the tomato pathogen Pseudocercospora fuligena.</title>
        <authorList>
            <person name="Zaccaron A."/>
        </authorList>
    </citation>
    <scope>NUCLEOTIDE SEQUENCE</scope>
    <source>
        <strain evidence="3">PF001</strain>
    </source>
</reference>
<protein>
    <submittedName>
        <fullName evidence="3">Uncharacterized protein</fullName>
    </submittedName>
</protein>
<sequence>MAPNNSFNLPHRPSKKPVAAGRPTLCFRPKASSTNAAVTKTSQTKGNHGDDAANKALKHVLESALEDALTPPVDKVDFASRLDSEQDYDSAVATFQRVPDPEVWQAEQDLDAGERAYREAFQEIEWDELIEKKTLKRERADAKKQKIKRAVEAEKARNNLVKAKHNEDEMLRMLSGFKVTRKPDALRRATGTGISKASRFKTPTIDYAKLQRRGKALIKATQDKILPASSFWRESLETQKDKNAHIENAVKNATYLQASRIRVHSYAAWSRAKKTGDMNQDGTPKLLR</sequence>
<evidence type="ECO:0000256" key="1">
    <source>
        <dbReference type="SAM" id="Coils"/>
    </source>
</evidence>
<evidence type="ECO:0000256" key="2">
    <source>
        <dbReference type="SAM" id="MobiDB-lite"/>
    </source>
</evidence>
<proteinExistence type="predicted"/>
<dbReference type="AlphaFoldDB" id="A0A8H6RJB3"/>
<dbReference type="Proteomes" id="UP000660729">
    <property type="component" value="Unassembled WGS sequence"/>
</dbReference>
<evidence type="ECO:0000313" key="3">
    <source>
        <dbReference type="EMBL" id="KAF7192086.1"/>
    </source>
</evidence>
<organism evidence="3 4">
    <name type="scientific">Pseudocercospora fuligena</name>
    <dbReference type="NCBI Taxonomy" id="685502"/>
    <lineage>
        <taxon>Eukaryota</taxon>
        <taxon>Fungi</taxon>
        <taxon>Dikarya</taxon>
        <taxon>Ascomycota</taxon>
        <taxon>Pezizomycotina</taxon>
        <taxon>Dothideomycetes</taxon>
        <taxon>Dothideomycetidae</taxon>
        <taxon>Mycosphaerellales</taxon>
        <taxon>Mycosphaerellaceae</taxon>
        <taxon>Pseudocercospora</taxon>
    </lineage>
</organism>
<dbReference type="EMBL" id="JABCIY010000150">
    <property type="protein sequence ID" value="KAF7192086.1"/>
    <property type="molecule type" value="Genomic_DNA"/>
</dbReference>
<feature type="region of interest" description="Disordered" evidence="2">
    <location>
        <begin position="1"/>
        <end position="51"/>
    </location>
</feature>
<evidence type="ECO:0000313" key="4">
    <source>
        <dbReference type="Proteomes" id="UP000660729"/>
    </source>
</evidence>
<gene>
    <name evidence="3" type="ORF">HII31_06472</name>
</gene>
<keyword evidence="4" id="KW-1185">Reference proteome</keyword>
<comment type="caution">
    <text evidence="3">The sequence shown here is derived from an EMBL/GenBank/DDBJ whole genome shotgun (WGS) entry which is preliminary data.</text>
</comment>
<keyword evidence="1" id="KW-0175">Coiled coil</keyword>
<name>A0A8H6RJB3_9PEZI</name>
<dbReference type="OrthoDB" id="3644497at2759"/>
<feature type="coiled-coil region" evidence="1">
    <location>
        <begin position="130"/>
        <end position="173"/>
    </location>
</feature>